<feature type="region of interest" description="Disordered" evidence="1">
    <location>
        <begin position="23"/>
        <end position="53"/>
    </location>
</feature>
<dbReference type="PROSITE" id="PS51257">
    <property type="entry name" value="PROKAR_LIPOPROTEIN"/>
    <property type="match status" value="1"/>
</dbReference>
<evidence type="ECO:0000313" key="4">
    <source>
        <dbReference type="Proteomes" id="UP000192674"/>
    </source>
</evidence>
<evidence type="ECO:0008006" key="5">
    <source>
        <dbReference type="Google" id="ProtNLM"/>
    </source>
</evidence>
<feature type="compositionally biased region" description="Low complexity" evidence="1">
    <location>
        <begin position="32"/>
        <end position="46"/>
    </location>
</feature>
<dbReference type="Proteomes" id="UP000192674">
    <property type="component" value="Unassembled WGS sequence"/>
</dbReference>
<feature type="signal peptide" evidence="2">
    <location>
        <begin position="1"/>
        <end position="19"/>
    </location>
</feature>
<keyword evidence="4" id="KW-1185">Reference proteome</keyword>
<dbReference type="EMBL" id="FWXV01000008">
    <property type="protein sequence ID" value="SMD23006.1"/>
    <property type="molecule type" value="Genomic_DNA"/>
</dbReference>
<dbReference type="RefSeq" id="WP_084431828.1">
    <property type="nucleotide sequence ID" value="NZ_FWXV01000008.1"/>
</dbReference>
<accession>A0A1W2FMZ8</accession>
<dbReference type="OrthoDB" id="3297121at2"/>
<feature type="region of interest" description="Disordered" evidence="1">
    <location>
        <begin position="87"/>
        <end position="112"/>
    </location>
</feature>
<proteinExistence type="predicted"/>
<keyword evidence="2" id="KW-0732">Signal</keyword>
<name>A0A1W2FMZ8_KIBAR</name>
<protein>
    <recommendedName>
        <fullName evidence="5">Lipoprotein</fullName>
    </recommendedName>
</protein>
<evidence type="ECO:0000313" key="3">
    <source>
        <dbReference type="EMBL" id="SMD23006.1"/>
    </source>
</evidence>
<dbReference type="AlphaFoldDB" id="A0A1W2FMZ8"/>
<feature type="chain" id="PRO_5039611070" description="Lipoprotein" evidence="2">
    <location>
        <begin position="20"/>
        <end position="180"/>
    </location>
</feature>
<evidence type="ECO:0000256" key="2">
    <source>
        <dbReference type="SAM" id="SignalP"/>
    </source>
</evidence>
<evidence type="ECO:0000256" key="1">
    <source>
        <dbReference type="SAM" id="MobiDB-lite"/>
    </source>
</evidence>
<reference evidence="3 4" key="1">
    <citation type="submission" date="2017-04" db="EMBL/GenBank/DDBJ databases">
        <authorList>
            <person name="Afonso C.L."/>
            <person name="Miller P.J."/>
            <person name="Scott M.A."/>
            <person name="Spackman E."/>
            <person name="Goraichik I."/>
            <person name="Dimitrov K.M."/>
            <person name="Suarez D.L."/>
            <person name="Swayne D.E."/>
        </authorList>
    </citation>
    <scope>NUCLEOTIDE SEQUENCE [LARGE SCALE GENOMIC DNA]</scope>
    <source>
        <strain evidence="3 4">DSM 43828</strain>
    </source>
</reference>
<gene>
    <name evidence="3" type="ORF">SAMN05661093_07787</name>
</gene>
<sequence length="180" mass="19550">MIKKLAGPVALLAILAACSTPEQKPPQIASLNTTNAGAAAPTTTAPTEERPRLRLDMSREDADALYEVLARCLAEHGVDKKKFETEGVPSKQVMDAAEKACESKQPLPPWEKDVKNPEALDFANRVVQCLRGKGVRYVEVVNNTNDAQVNVAFGGPNNDQDSITKGMEFVEACEREASRK</sequence>
<organism evidence="3 4">
    <name type="scientific">Kibdelosporangium aridum</name>
    <dbReference type="NCBI Taxonomy" id="2030"/>
    <lineage>
        <taxon>Bacteria</taxon>
        <taxon>Bacillati</taxon>
        <taxon>Actinomycetota</taxon>
        <taxon>Actinomycetes</taxon>
        <taxon>Pseudonocardiales</taxon>
        <taxon>Pseudonocardiaceae</taxon>
        <taxon>Kibdelosporangium</taxon>
    </lineage>
</organism>